<keyword evidence="3" id="KW-1185">Reference proteome</keyword>
<organism evidence="2 3">
    <name type="scientific">Dorcoceras hygrometricum</name>
    <dbReference type="NCBI Taxonomy" id="472368"/>
    <lineage>
        <taxon>Eukaryota</taxon>
        <taxon>Viridiplantae</taxon>
        <taxon>Streptophyta</taxon>
        <taxon>Embryophyta</taxon>
        <taxon>Tracheophyta</taxon>
        <taxon>Spermatophyta</taxon>
        <taxon>Magnoliopsida</taxon>
        <taxon>eudicotyledons</taxon>
        <taxon>Gunneridae</taxon>
        <taxon>Pentapetalae</taxon>
        <taxon>asterids</taxon>
        <taxon>lamiids</taxon>
        <taxon>Lamiales</taxon>
        <taxon>Gesneriaceae</taxon>
        <taxon>Didymocarpoideae</taxon>
        <taxon>Trichosporeae</taxon>
        <taxon>Loxocarpinae</taxon>
        <taxon>Dorcoceras</taxon>
    </lineage>
</organism>
<evidence type="ECO:0000313" key="2">
    <source>
        <dbReference type="EMBL" id="KZV27840.1"/>
    </source>
</evidence>
<dbReference type="Proteomes" id="UP000250235">
    <property type="component" value="Unassembled WGS sequence"/>
</dbReference>
<name>A0A2Z7B821_9LAMI</name>
<accession>A0A2Z7B821</accession>
<feature type="compositionally biased region" description="Pro residues" evidence="1">
    <location>
        <begin position="109"/>
        <end position="118"/>
    </location>
</feature>
<proteinExistence type="predicted"/>
<evidence type="ECO:0000256" key="1">
    <source>
        <dbReference type="SAM" id="MobiDB-lite"/>
    </source>
</evidence>
<reference evidence="2 3" key="1">
    <citation type="journal article" date="2015" name="Proc. Natl. Acad. Sci. U.S.A.">
        <title>The resurrection genome of Boea hygrometrica: A blueprint for survival of dehydration.</title>
        <authorList>
            <person name="Xiao L."/>
            <person name="Yang G."/>
            <person name="Zhang L."/>
            <person name="Yang X."/>
            <person name="Zhao S."/>
            <person name="Ji Z."/>
            <person name="Zhou Q."/>
            <person name="Hu M."/>
            <person name="Wang Y."/>
            <person name="Chen M."/>
            <person name="Xu Y."/>
            <person name="Jin H."/>
            <person name="Xiao X."/>
            <person name="Hu G."/>
            <person name="Bao F."/>
            <person name="Hu Y."/>
            <person name="Wan P."/>
            <person name="Li L."/>
            <person name="Deng X."/>
            <person name="Kuang T."/>
            <person name="Xiang C."/>
            <person name="Zhu J.K."/>
            <person name="Oliver M.J."/>
            <person name="He Y."/>
        </authorList>
    </citation>
    <scope>NUCLEOTIDE SEQUENCE [LARGE SCALE GENOMIC DNA]</scope>
    <source>
        <strain evidence="3">cv. XS01</strain>
    </source>
</reference>
<dbReference type="EMBL" id="KV010269">
    <property type="protein sequence ID" value="KZV27840.1"/>
    <property type="molecule type" value="Genomic_DNA"/>
</dbReference>
<feature type="region of interest" description="Disordered" evidence="1">
    <location>
        <begin position="77"/>
        <end position="118"/>
    </location>
</feature>
<gene>
    <name evidence="2" type="ORF">F511_38331</name>
</gene>
<protein>
    <submittedName>
        <fullName evidence="2">Very-long-chain 3-oxoacyl-CoA reductase 1-like</fullName>
    </submittedName>
</protein>
<feature type="compositionally biased region" description="Polar residues" evidence="1">
    <location>
        <begin position="79"/>
        <end position="100"/>
    </location>
</feature>
<sequence length="118" mass="13016">MASAATTREEGRGEEFAEKLLLLLGSHTPNLPPTILNTLSTISVRELGNQYLCNPQWFRDTTSHEITIFVTPKTHFRTYPSNHGKSSSNIARGESSTTKHQLLHASGPHPTPPPDDLN</sequence>
<dbReference type="AlphaFoldDB" id="A0A2Z7B821"/>
<evidence type="ECO:0000313" key="3">
    <source>
        <dbReference type="Proteomes" id="UP000250235"/>
    </source>
</evidence>